<dbReference type="EMBL" id="CM001218">
    <property type="protein sequence ID" value="KEH37950.1"/>
    <property type="molecule type" value="Genomic_DNA"/>
</dbReference>
<proteinExistence type="predicted"/>
<evidence type="ECO:0000313" key="3">
    <source>
        <dbReference type="EnsemblPlants" id="KEH37950"/>
    </source>
</evidence>
<reference evidence="1 4" key="1">
    <citation type="journal article" date="2011" name="Nature">
        <title>The Medicago genome provides insight into the evolution of rhizobial symbioses.</title>
        <authorList>
            <person name="Young N.D."/>
            <person name="Debelle F."/>
            <person name="Oldroyd G.E."/>
            <person name="Geurts R."/>
            <person name="Cannon S.B."/>
            <person name="Udvardi M.K."/>
            <person name="Benedito V.A."/>
            <person name="Mayer K.F."/>
            <person name="Gouzy J."/>
            <person name="Schoof H."/>
            <person name="Van de Peer Y."/>
            <person name="Proost S."/>
            <person name="Cook D.R."/>
            <person name="Meyers B.C."/>
            <person name="Spannagl M."/>
            <person name="Cheung F."/>
            <person name="De Mita S."/>
            <person name="Krishnakumar V."/>
            <person name="Gundlach H."/>
            <person name="Zhou S."/>
            <person name="Mudge J."/>
            <person name="Bharti A.K."/>
            <person name="Murray J.D."/>
            <person name="Naoumkina M.A."/>
            <person name="Rosen B."/>
            <person name="Silverstein K.A."/>
            <person name="Tang H."/>
            <person name="Rombauts S."/>
            <person name="Zhao P.X."/>
            <person name="Zhou P."/>
            <person name="Barbe V."/>
            <person name="Bardou P."/>
            <person name="Bechner M."/>
            <person name="Bellec A."/>
            <person name="Berger A."/>
            <person name="Berges H."/>
            <person name="Bidwell S."/>
            <person name="Bisseling T."/>
            <person name="Choisne N."/>
            <person name="Couloux A."/>
            <person name="Denny R."/>
            <person name="Deshpande S."/>
            <person name="Dai X."/>
            <person name="Doyle J.J."/>
            <person name="Dudez A.M."/>
            <person name="Farmer A.D."/>
            <person name="Fouteau S."/>
            <person name="Franken C."/>
            <person name="Gibelin C."/>
            <person name="Gish J."/>
            <person name="Goldstein S."/>
            <person name="Gonzalez A.J."/>
            <person name="Green P.J."/>
            <person name="Hallab A."/>
            <person name="Hartog M."/>
            <person name="Hua A."/>
            <person name="Humphray S.J."/>
            <person name="Jeong D.H."/>
            <person name="Jing Y."/>
            <person name="Jocker A."/>
            <person name="Kenton S.M."/>
            <person name="Kim D.J."/>
            <person name="Klee K."/>
            <person name="Lai H."/>
            <person name="Lang C."/>
            <person name="Lin S."/>
            <person name="Macmil S.L."/>
            <person name="Magdelenat G."/>
            <person name="Matthews L."/>
            <person name="McCorrison J."/>
            <person name="Monaghan E.L."/>
            <person name="Mun J.H."/>
            <person name="Najar F.Z."/>
            <person name="Nicholson C."/>
            <person name="Noirot C."/>
            <person name="O'Bleness M."/>
            <person name="Paule C.R."/>
            <person name="Poulain J."/>
            <person name="Prion F."/>
            <person name="Qin B."/>
            <person name="Qu C."/>
            <person name="Retzel E.F."/>
            <person name="Riddle C."/>
            <person name="Sallet E."/>
            <person name="Samain S."/>
            <person name="Samson N."/>
            <person name="Sanders I."/>
            <person name="Saurat O."/>
            <person name="Scarpelli C."/>
            <person name="Schiex T."/>
            <person name="Segurens B."/>
            <person name="Severin A.J."/>
            <person name="Sherrier D.J."/>
            <person name="Shi R."/>
            <person name="Sims S."/>
            <person name="Singer S.R."/>
            <person name="Sinharoy S."/>
            <person name="Sterck L."/>
            <person name="Viollet A."/>
            <person name="Wang B.B."/>
            <person name="Wang K."/>
            <person name="Wang M."/>
            <person name="Wang X."/>
            <person name="Warfsmann J."/>
            <person name="Weissenbach J."/>
            <person name="White D.D."/>
            <person name="White J.D."/>
            <person name="Wiley G.B."/>
            <person name="Wincker P."/>
            <person name="Xing Y."/>
            <person name="Yang L."/>
            <person name="Yao Z."/>
            <person name="Ying F."/>
            <person name="Zhai J."/>
            <person name="Zhou L."/>
            <person name="Zuber A."/>
            <person name="Denarie J."/>
            <person name="Dixon R.A."/>
            <person name="May G.D."/>
            <person name="Schwartz D.C."/>
            <person name="Rogers J."/>
            <person name="Quetier F."/>
            <person name="Town C.D."/>
            <person name="Roe B.A."/>
        </authorList>
    </citation>
    <scope>NUCLEOTIDE SEQUENCE [LARGE SCALE GENOMIC DNA]</scope>
    <source>
        <strain evidence="1">A17</strain>
        <strain evidence="3 4">cv. Jemalong A17</strain>
    </source>
</reference>
<keyword evidence="4" id="KW-1185">Reference proteome</keyword>
<evidence type="ECO:0000313" key="1">
    <source>
        <dbReference type="EMBL" id="KEH37950.1"/>
    </source>
</evidence>
<dbReference type="AlphaFoldDB" id="A0A072VII3"/>
<reference evidence="1 4" key="2">
    <citation type="journal article" date="2014" name="BMC Genomics">
        <title>An improved genome release (version Mt4.0) for the model legume Medicago truncatula.</title>
        <authorList>
            <person name="Tang H."/>
            <person name="Krishnakumar V."/>
            <person name="Bidwell S."/>
            <person name="Rosen B."/>
            <person name="Chan A."/>
            <person name="Zhou S."/>
            <person name="Gentzbittel L."/>
            <person name="Childs K.L."/>
            <person name="Yandell M."/>
            <person name="Gundlach H."/>
            <person name="Mayer K.F."/>
            <person name="Schwartz D.C."/>
            <person name="Town C.D."/>
        </authorList>
    </citation>
    <scope>GENOME REANNOTATION</scope>
    <source>
        <strain evidence="1">A17</strain>
        <strain evidence="3 4">cv. Jemalong A17</strain>
    </source>
</reference>
<accession>A0A072VII3</accession>
<reference evidence="2" key="5">
    <citation type="journal article" date="2018" name="Nat. Plants">
        <title>Whole-genome landscape of Medicago truncatula symbiotic genes.</title>
        <authorList>
            <person name="Pecrix Y."/>
            <person name="Gamas P."/>
            <person name="Carrere S."/>
        </authorList>
    </citation>
    <scope>NUCLEOTIDE SEQUENCE</scope>
    <source>
        <tissue evidence="2">Leaves</tissue>
    </source>
</reference>
<evidence type="ECO:0000313" key="4">
    <source>
        <dbReference type="Proteomes" id="UP000002051"/>
    </source>
</evidence>
<evidence type="ECO:0000313" key="5">
    <source>
        <dbReference type="Proteomes" id="UP000265566"/>
    </source>
</evidence>
<reference evidence="5" key="4">
    <citation type="journal article" date="2018" name="Nat. Plants">
        <title>Whole-genome landscape of Medicago truncatula symbiotic genes.</title>
        <authorList>
            <person name="Pecrix Y."/>
            <person name="Staton S.E."/>
            <person name="Sallet E."/>
            <person name="Lelandais-Briere C."/>
            <person name="Moreau S."/>
            <person name="Carrere S."/>
            <person name="Blein T."/>
            <person name="Jardinaud M.F."/>
            <person name="Latrasse D."/>
            <person name="Zouine M."/>
            <person name="Zahm M."/>
            <person name="Kreplak J."/>
            <person name="Mayjonade B."/>
            <person name="Satge C."/>
            <person name="Perez M."/>
            <person name="Cauet S."/>
            <person name="Marande W."/>
            <person name="Chantry-Darmon C."/>
            <person name="Lopez-Roques C."/>
            <person name="Bouchez O."/>
            <person name="Berard A."/>
            <person name="Debelle F."/>
            <person name="Munos S."/>
            <person name="Bendahmane A."/>
            <person name="Berges H."/>
            <person name="Niebel A."/>
            <person name="Buitink J."/>
            <person name="Frugier F."/>
            <person name="Benhamed M."/>
            <person name="Crespi M."/>
            <person name="Gouzy J."/>
            <person name="Gamas P."/>
        </authorList>
    </citation>
    <scope>NUCLEOTIDE SEQUENCE [LARGE SCALE GENOMIC DNA]</scope>
    <source>
        <strain evidence="5">cv. Jemalong A17</strain>
    </source>
</reference>
<dbReference type="EnsemblPlants" id="KEH37950">
    <property type="protein sequence ID" value="KEH37950"/>
    <property type="gene ID" value="MTR_2g054660"/>
</dbReference>
<name>A0A072VII3_MEDTR</name>
<reference evidence="3" key="3">
    <citation type="submission" date="2015-04" db="UniProtKB">
        <authorList>
            <consortium name="EnsemblPlants"/>
        </authorList>
    </citation>
    <scope>IDENTIFICATION</scope>
    <source>
        <strain evidence="3">cv. Jemalong A17</strain>
    </source>
</reference>
<dbReference type="HOGENOM" id="CLU_2349920_0_0_1"/>
<organism evidence="1 4">
    <name type="scientific">Medicago truncatula</name>
    <name type="common">Barrel medic</name>
    <name type="synonym">Medicago tribuloides</name>
    <dbReference type="NCBI Taxonomy" id="3880"/>
    <lineage>
        <taxon>Eukaryota</taxon>
        <taxon>Viridiplantae</taxon>
        <taxon>Streptophyta</taxon>
        <taxon>Embryophyta</taxon>
        <taxon>Tracheophyta</taxon>
        <taxon>Spermatophyta</taxon>
        <taxon>Magnoliopsida</taxon>
        <taxon>eudicotyledons</taxon>
        <taxon>Gunneridae</taxon>
        <taxon>Pentapetalae</taxon>
        <taxon>rosids</taxon>
        <taxon>fabids</taxon>
        <taxon>Fabales</taxon>
        <taxon>Fabaceae</taxon>
        <taxon>Papilionoideae</taxon>
        <taxon>50 kb inversion clade</taxon>
        <taxon>NPAAA clade</taxon>
        <taxon>Hologalegina</taxon>
        <taxon>IRL clade</taxon>
        <taxon>Trifolieae</taxon>
        <taxon>Medicago</taxon>
    </lineage>
</organism>
<dbReference type="EMBL" id="PSQE01000002">
    <property type="protein sequence ID" value="RHN74141.1"/>
    <property type="molecule type" value="Genomic_DNA"/>
</dbReference>
<gene>
    <name evidence="1" type="ordered locus">MTR_2g054660</name>
    <name evidence="2" type="ORF">MtrunA17_Chr2g0306901</name>
</gene>
<dbReference type="Gramene" id="rna10138">
    <property type="protein sequence ID" value="RHN74141.1"/>
    <property type="gene ID" value="gene10138"/>
</dbReference>
<dbReference type="Proteomes" id="UP000265566">
    <property type="component" value="Chromosome 2"/>
</dbReference>
<sequence length="97" mass="10879">MAVAVTPHLYNYETQYFCTTIMEKCCSAPPLSDVCKYEFIYSSCPPSSRSSYMYRRCWFLRKQTDTACTAIVAFCADRPATSVVPYVKPGSDTIVGS</sequence>
<evidence type="ECO:0000313" key="2">
    <source>
        <dbReference type="EMBL" id="RHN74141.1"/>
    </source>
</evidence>
<dbReference type="Proteomes" id="UP000002051">
    <property type="component" value="Chromosome 2"/>
</dbReference>
<protein>
    <submittedName>
        <fullName evidence="1 3">Uncharacterized protein</fullName>
    </submittedName>
</protein>